<evidence type="ECO:0000313" key="5">
    <source>
        <dbReference type="Proteomes" id="UP000467840"/>
    </source>
</evidence>
<dbReference type="PANTHER" id="PTHR33463:SF181">
    <property type="entry name" value="AAA+ ATPASE DOMAIN-CONTAINING PROTEIN"/>
    <property type="match status" value="1"/>
</dbReference>
<keyword evidence="2" id="KW-0175">Coiled coil</keyword>
<evidence type="ECO:0000313" key="4">
    <source>
        <dbReference type="EMBL" id="KAF2298649.1"/>
    </source>
</evidence>
<keyword evidence="5" id="KW-1185">Reference proteome</keyword>
<dbReference type="InterPro" id="IPR050905">
    <property type="entry name" value="Plant_NBS-LRR"/>
</dbReference>
<feature type="domain" description="NB-ARC" evidence="3">
    <location>
        <begin position="164"/>
        <end position="288"/>
    </location>
</feature>
<reference evidence="4 5" key="1">
    <citation type="journal article" date="2020" name="Mol. Plant">
        <title>The Chromosome-Based Rubber Tree Genome Provides New Insights into Spurge Genome Evolution and Rubber Biosynthesis.</title>
        <authorList>
            <person name="Liu J."/>
            <person name="Shi C."/>
            <person name="Shi C.C."/>
            <person name="Li W."/>
            <person name="Zhang Q.J."/>
            <person name="Zhang Y."/>
            <person name="Li K."/>
            <person name="Lu H.F."/>
            <person name="Shi C."/>
            <person name="Zhu S.T."/>
            <person name="Xiao Z.Y."/>
            <person name="Nan H."/>
            <person name="Yue Y."/>
            <person name="Zhu X.G."/>
            <person name="Wu Y."/>
            <person name="Hong X.N."/>
            <person name="Fan G.Y."/>
            <person name="Tong Y."/>
            <person name="Zhang D."/>
            <person name="Mao C.L."/>
            <person name="Liu Y.L."/>
            <person name="Hao S.J."/>
            <person name="Liu W.Q."/>
            <person name="Lv M.Q."/>
            <person name="Zhang H.B."/>
            <person name="Liu Y."/>
            <person name="Hu-Tang G.R."/>
            <person name="Wang J.P."/>
            <person name="Wang J.H."/>
            <person name="Sun Y.H."/>
            <person name="Ni S.B."/>
            <person name="Chen W.B."/>
            <person name="Zhang X.C."/>
            <person name="Jiao Y.N."/>
            <person name="Eichler E.E."/>
            <person name="Li G.H."/>
            <person name="Liu X."/>
            <person name="Gao L.Z."/>
        </authorList>
    </citation>
    <scope>NUCLEOTIDE SEQUENCE [LARGE SCALE GENOMIC DNA]</scope>
    <source>
        <strain evidence="5">cv. GT1</strain>
        <tissue evidence="4">Leaf</tissue>
    </source>
</reference>
<organism evidence="4 5">
    <name type="scientific">Hevea brasiliensis</name>
    <name type="common">Para rubber tree</name>
    <name type="synonym">Siphonia brasiliensis</name>
    <dbReference type="NCBI Taxonomy" id="3981"/>
    <lineage>
        <taxon>Eukaryota</taxon>
        <taxon>Viridiplantae</taxon>
        <taxon>Streptophyta</taxon>
        <taxon>Embryophyta</taxon>
        <taxon>Tracheophyta</taxon>
        <taxon>Spermatophyta</taxon>
        <taxon>Magnoliopsida</taxon>
        <taxon>eudicotyledons</taxon>
        <taxon>Gunneridae</taxon>
        <taxon>Pentapetalae</taxon>
        <taxon>rosids</taxon>
        <taxon>fabids</taxon>
        <taxon>Malpighiales</taxon>
        <taxon>Euphorbiaceae</taxon>
        <taxon>Crotonoideae</taxon>
        <taxon>Micrandreae</taxon>
        <taxon>Hevea</taxon>
    </lineage>
</organism>
<dbReference type="Gene3D" id="3.40.50.300">
    <property type="entry name" value="P-loop containing nucleotide triphosphate hydrolases"/>
    <property type="match status" value="1"/>
</dbReference>
<evidence type="ECO:0000256" key="2">
    <source>
        <dbReference type="SAM" id="Coils"/>
    </source>
</evidence>
<feature type="coiled-coil region" evidence="2">
    <location>
        <begin position="30"/>
        <end position="64"/>
    </location>
</feature>
<dbReference type="GO" id="GO:0043531">
    <property type="term" value="F:ADP binding"/>
    <property type="evidence" value="ECO:0007669"/>
    <property type="project" value="InterPro"/>
</dbReference>
<dbReference type="PANTHER" id="PTHR33463">
    <property type="entry name" value="NB-ARC DOMAIN-CONTAINING PROTEIN-RELATED"/>
    <property type="match status" value="1"/>
</dbReference>
<evidence type="ECO:0000259" key="3">
    <source>
        <dbReference type="Pfam" id="PF00931"/>
    </source>
</evidence>
<dbReference type="Pfam" id="PF00931">
    <property type="entry name" value="NB-ARC"/>
    <property type="match status" value="1"/>
</dbReference>
<dbReference type="InterPro" id="IPR002182">
    <property type="entry name" value="NB-ARC"/>
</dbReference>
<proteinExistence type="predicted"/>
<comment type="caution">
    <text evidence="4">The sequence shown here is derived from an EMBL/GenBank/DDBJ whole genome shotgun (WGS) entry which is preliminary data.</text>
</comment>
<gene>
    <name evidence="4" type="ORF">GH714_024493</name>
</gene>
<dbReference type="PRINTS" id="PR00364">
    <property type="entry name" value="DISEASERSIST"/>
</dbReference>
<dbReference type="SUPFAM" id="SSF52540">
    <property type="entry name" value="P-loop containing nucleoside triphosphate hydrolases"/>
    <property type="match status" value="1"/>
</dbReference>
<dbReference type="InterPro" id="IPR027417">
    <property type="entry name" value="P-loop_NTPase"/>
</dbReference>
<protein>
    <recommendedName>
        <fullName evidence="3">NB-ARC domain-containing protein</fullName>
    </recommendedName>
</protein>
<dbReference type="Proteomes" id="UP000467840">
    <property type="component" value="Chromosome 1"/>
</dbReference>
<sequence>MAFLRLVTDPIVSKVSELLVEPTLRQIKYVFNYSDNIRNLEEEVGKLTDKKQRVEHAVEEAVRRNPVEVEADVQRWLTKVNNVIEDAGKILLRHEDKAKKRCFMGLCPNLIRRHQISRKASKALPIVVGAREEGNFDRVCYRIPPQGIGAVKGFEAFESRKLAADEIMNALKDADVNLIGVCGMGGVGKTTLVKQIAAQAKEKGIVKLVVMATVTQKPNLKNVQQQIADWLGYKFDVDSVDVRAARLSERIKREEEILIILDDIWAAIKLEEVGIPYGPDHKGSKNLLAILQYP</sequence>
<dbReference type="EMBL" id="JAAGAX010000011">
    <property type="protein sequence ID" value="KAF2298649.1"/>
    <property type="molecule type" value="Genomic_DNA"/>
</dbReference>
<accession>A0A6A6LGC1</accession>
<name>A0A6A6LGC1_HEVBR</name>
<dbReference type="AlphaFoldDB" id="A0A6A6LGC1"/>
<keyword evidence="1" id="KW-0611">Plant defense</keyword>
<evidence type="ECO:0000256" key="1">
    <source>
        <dbReference type="ARBA" id="ARBA00022821"/>
    </source>
</evidence>